<keyword evidence="1" id="KW-1133">Transmembrane helix</keyword>
<sequence>MVIDRRGNLHANSLTEPEADWRDVMPALAALAVGLICLVLGTLLTKTIPGQYLVVTPLDAGRVEMLELVYAANGGVVGFGGLPNIAIATSVDPGFKQAALAGGALFVMPSPRLLGCITLGDGVGP</sequence>
<gene>
    <name evidence="2" type="ORF">JHX87_14620</name>
</gene>
<protein>
    <submittedName>
        <fullName evidence="2">Uncharacterized protein</fullName>
    </submittedName>
</protein>
<keyword evidence="1" id="KW-0472">Membrane</keyword>
<organism evidence="2 3">
    <name type="scientific">Paracoccus fistulariae</name>
    <dbReference type="NCBI Taxonomy" id="658446"/>
    <lineage>
        <taxon>Bacteria</taxon>
        <taxon>Pseudomonadati</taxon>
        <taxon>Pseudomonadota</taxon>
        <taxon>Alphaproteobacteria</taxon>
        <taxon>Rhodobacterales</taxon>
        <taxon>Paracoccaceae</taxon>
        <taxon>Paracoccus</taxon>
    </lineage>
</organism>
<proteinExistence type="predicted"/>
<reference evidence="2 3" key="1">
    <citation type="submission" date="2021-01" db="EMBL/GenBank/DDBJ databases">
        <title>Biogeographic distribution of Paracoccus.</title>
        <authorList>
            <person name="Hollensteiner J."/>
            <person name="Leineberger J."/>
            <person name="Brinkhoff T."/>
            <person name="Daniel R."/>
        </authorList>
    </citation>
    <scope>NUCLEOTIDE SEQUENCE [LARGE SCALE GENOMIC DNA]</scope>
    <source>
        <strain evidence="2 3">KCTC 22803</strain>
    </source>
</reference>
<dbReference type="EMBL" id="CP067136">
    <property type="protein sequence ID" value="WCR06696.1"/>
    <property type="molecule type" value="Genomic_DNA"/>
</dbReference>
<keyword evidence="1" id="KW-0812">Transmembrane</keyword>
<keyword evidence="3" id="KW-1185">Reference proteome</keyword>
<name>A0ABY7SL40_9RHOB</name>
<evidence type="ECO:0000313" key="2">
    <source>
        <dbReference type="EMBL" id="WCR06696.1"/>
    </source>
</evidence>
<feature type="transmembrane region" description="Helical" evidence="1">
    <location>
        <begin position="24"/>
        <end position="44"/>
    </location>
</feature>
<dbReference type="RefSeq" id="WP_272833711.1">
    <property type="nucleotide sequence ID" value="NZ_CP067136.1"/>
</dbReference>
<evidence type="ECO:0000313" key="3">
    <source>
        <dbReference type="Proteomes" id="UP001219349"/>
    </source>
</evidence>
<accession>A0ABY7SL40</accession>
<dbReference type="Proteomes" id="UP001219349">
    <property type="component" value="Chromosome"/>
</dbReference>
<evidence type="ECO:0000256" key="1">
    <source>
        <dbReference type="SAM" id="Phobius"/>
    </source>
</evidence>